<evidence type="ECO:0000313" key="13">
    <source>
        <dbReference type="Proteomes" id="UP001208245"/>
    </source>
</evidence>
<organism evidence="12 13">
    <name type="scientific">Ureaplasma miroungigenitalium</name>
    <dbReference type="NCBI Taxonomy" id="1042321"/>
    <lineage>
        <taxon>Bacteria</taxon>
        <taxon>Bacillati</taxon>
        <taxon>Mycoplasmatota</taxon>
        <taxon>Mycoplasmoidales</taxon>
        <taxon>Mycoplasmoidaceae</taxon>
        <taxon>Ureaplasma</taxon>
    </lineage>
</organism>
<dbReference type="NCBIfam" id="TIGR01009">
    <property type="entry name" value="rpsC_bact"/>
    <property type="match status" value="1"/>
</dbReference>
<feature type="domain" description="KH type-2" evidence="11">
    <location>
        <begin position="40"/>
        <end position="110"/>
    </location>
</feature>
<evidence type="ECO:0000256" key="6">
    <source>
        <dbReference type="ARBA" id="ARBA00024998"/>
    </source>
</evidence>
<evidence type="ECO:0000313" key="12">
    <source>
        <dbReference type="EMBL" id="MCV3728408.1"/>
    </source>
</evidence>
<evidence type="ECO:0000256" key="10">
    <source>
        <dbReference type="SAM" id="MobiDB-lite"/>
    </source>
</evidence>
<dbReference type="Pfam" id="PF00189">
    <property type="entry name" value="Ribosomal_S3_C"/>
    <property type="match status" value="1"/>
</dbReference>
<evidence type="ECO:0000256" key="7">
    <source>
        <dbReference type="ARBA" id="ARBA00035257"/>
    </source>
</evidence>
<keyword evidence="13" id="KW-1185">Reference proteome</keyword>
<dbReference type="SMART" id="SM00322">
    <property type="entry name" value="KH"/>
    <property type="match status" value="1"/>
</dbReference>
<dbReference type="InterPro" id="IPR004087">
    <property type="entry name" value="KH_dom"/>
</dbReference>
<dbReference type="Gene3D" id="3.30.1140.32">
    <property type="entry name" value="Ribosomal protein S3, C-terminal domain"/>
    <property type="match status" value="1"/>
</dbReference>
<evidence type="ECO:0000256" key="9">
    <source>
        <dbReference type="RuleBase" id="RU003624"/>
    </source>
</evidence>
<dbReference type="InterPro" id="IPR005704">
    <property type="entry name" value="Ribosomal_uS3_bac-typ"/>
</dbReference>
<dbReference type="PANTHER" id="PTHR11760">
    <property type="entry name" value="30S/40S RIBOSOMAL PROTEIN S3"/>
    <property type="match status" value="1"/>
</dbReference>
<dbReference type="InterPro" id="IPR018280">
    <property type="entry name" value="Ribosomal_uS3_CS"/>
</dbReference>
<dbReference type="EMBL" id="JAOXHL010000001">
    <property type="protein sequence ID" value="MCV3728408.1"/>
    <property type="molecule type" value="Genomic_DNA"/>
</dbReference>
<dbReference type="RefSeq" id="WP_263821725.1">
    <property type="nucleotide sequence ID" value="NZ_JAOXHK010000002.1"/>
</dbReference>
<dbReference type="PANTHER" id="PTHR11760:SF19">
    <property type="entry name" value="SMALL RIBOSOMAL SUBUNIT PROTEIN US3C"/>
    <property type="match status" value="1"/>
</dbReference>
<dbReference type="Proteomes" id="UP001208245">
    <property type="component" value="Unassembled WGS sequence"/>
</dbReference>
<keyword evidence="5 8" id="KW-0687">Ribonucleoprotein</keyword>
<evidence type="ECO:0000256" key="3">
    <source>
        <dbReference type="ARBA" id="ARBA00022884"/>
    </source>
</evidence>
<keyword evidence="4 8" id="KW-0689">Ribosomal protein</keyword>
<gene>
    <name evidence="8 12" type="primary">rpsC</name>
    <name evidence="12" type="ORF">OF376_01325</name>
</gene>
<dbReference type="InterPro" id="IPR036419">
    <property type="entry name" value="Ribosomal_S3_C_sf"/>
</dbReference>
<feature type="region of interest" description="Disordered" evidence="10">
    <location>
        <begin position="227"/>
        <end position="258"/>
    </location>
</feature>
<dbReference type="SUPFAM" id="SSF54821">
    <property type="entry name" value="Ribosomal protein S3 C-terminal domain"/>
    <property type="match status" value="1"/>
</dbReference>
<dbReference type="GO" id="GO:0005840">
    <property type="term" value="C:ribosome"/>
    <property type="evidence" value="ECO:0007669"/>
    <property type="project" value="UniProtKB-KW"/>
</dbReference>
<evidence type="ECO:0000256" key="8">
    <source>
        <dbReference type="HAMAP-Rule" id="MF_01309"/>
    </source>
</evidence>
<comment type="caution">
    <text evidence="12">The sequence shown here is derived from an EMBL/GenBank/DDBJ whole genome shotgun (WGS) entry which is preliminary data.</text>
</comment>
<evidence type="ECO:0000256" key="4">
    <source>
        <dbReference type="ARBA" id="ARBA00022980"/>
    </source>
</evidence>
<accession>A0ABT3BME4</accession>
<comment type="function">
    <text evidence="6 8">Binds the lower part of the 30S subunit head. Binds mRNA in the 70S ribosome, positioning it for translation.</text>
</comment>
<dbReference type="Gene3D" id="3.30.300.20">
    <property type="match status" value="1"/>
</dbReference>
<dbReference type="CDD" id="cd02412">
    <property type="entry name" value="KH-II_30S_S3"/>
    <property type="match status" value="1"/>
</dbReference>
<comment type="similarity">
    <text evidence="1 8 9">Belongs to the universal ribosomal protein uS3 family.</text>
</comment>
<keyword evidence="2 8" id="KW-0699">rRNA-binding</keyword>
<keyword evidence="3 8" id="KW-0694">RNA-binding</keyword>
<evidence type="ECO:0000256" key="2">
    <source>
        <dbReference type="ARBA" id="ARBA00022730"/>
    </source>
</evidence>
<reference evidence="12 13" key="1">
    <citation type="journal article" date="2020" name="Int. J. Syst. Evol. Microbiol.">
        <title>Ureaplasma miroungigenitalium sp. nov. isolated from northern elephant seals (Mirounga angustirostris) and Ureaplasma zalophigenitalium sp. nov. isolated from California sea lions (Zalophus californianus).</title>
        <authorList>
            <person name="Volokhov D.V."/>
            <person name="Gulland F.M."/>
            <person name="Gao Y."/>
            <person name="Chizhikov V.E."/>
        </authorList>
    </citation>
    <scope>NUCLEOTIDE SEQUENCE [LARGE SCALE GENOMIC DNA]</scope>
    <source>
        <strain evidence="12 13">ES3182-GEN</strain>
    </source>
</reference>
<name>A0ABT3BME4_9BACT</name>
<dbReference type="InterPro" id="IPR001351">
    <property type="entry name" value="Ribosomal_uS3_C"/>
</dbReference>
<feature type="compositionally biased region" description="Basic and acidic residues" evidence="10">
    <location>
        <begin position="241"/>
        <end position="258"/>
    </location>
</feature>
<dbReference type="InterPro" id="IPR015946">
    <property type="entry name" value="KH_dom-like_a/b"/>
</dbReference>
<sequence>MGQKVNPNGLRFGVNKQWLSRWVPIDEAQMGQWLIEDDKIRTYITSKYKNAVIDHIEIERDQQRVHVYVYAVQVGLLIGTEASEKKLIELAINKIVGRKKIVSLKVIEVQTPELQAAIVAREIADAIENRVSFRIAQKLAIKKVLKAGAKGIKTKVSGRLGGVEMARVEGYNHGLLTLHTLRADIDYALAEAHTTYGIIGVKVWINRGELFTDRLVNNVEHAAKLNNNKQSKPRRNFKPRNNSESKPRASHKKESPSA</sequence>
<protein>
    <recommendedName>
        <fullName evidence="7 8">Small ribosomal subunit protein uS3</fullName>
    </recommendedName>
</protein>
<evidence type="ECO:0000259" key="11">
    <source>
        <dbReference type="PROSITE" id="PS50823"/>
    </source>
</evidence>
<comment type="subunit">
    <text evidence="8">Part of the 30S ribosomal subunit. Forms a tight complex with proteins S10 and S14.</text>
</comment>
<dbReference type="InterPro" id="IPR004044">
    <property type="entry name" value="KH_dom_type_2"/>
</dbReference>
<dbReference type="Pfam" id="PF07650">
    <property type="entry name" value="KH_2"/>
    <property type="match status" value="1"/>
</dbReference>
<dbReference type="PROSITE" id="PS50823">
    <property type="entry name" value="KH_TYPE_2"/>
    <property type="match status" value="1"/>
</dbReference>
<dbReference type="InterPro" id="IPR009019">
    <property type="entry name" value="KH_sf_prok-type"/>
</dbReference>
<dbReference type="SUPFAM" id="SSF54814">
    <property type="entry name" value="Prokaryotic type KH domain (KH-domain type II)"/>
    <property type="match status" value="1"/>
</dbReference>
<proteinExistence type="inferred from homology"/>
<evidence type="ECO:0000256" key="1">
    <source>
        <dbReference type="ARBA" id="ARBA00010761"/>
    </source>
</evidence>
<dbReference type="InterPro" id="IPR057258">
    <property type="entry name" value="Ribosomal_uS3"/>
</dbReference>
<evidence type="ECO:0000256" key="5">
    <source>
        <dbReference type="ARBA" id="ARBA00023274"/>
    </source>
</evidence>
<dbReference type="HAMAP" id="MF_01309_B">
    <property type="entry name" value="Ribosomal_uS3_B"/>
    <property type="match status" value="1"/>
</dbReference>
<dbReference type="PROSITE" id="PS00548">
    <property type="entry name" value="RIBOSOMAL_S3"/>
    <property type="match status" value="1"/>
</dbReference>